<dbReference type="WBParaSite" id="PS1159_v2.g5791.t1">
    <property type="protein sequence ID" value="PS1159_v2.g5791.t1"/>
    <property type="gene ID" value="PS1159_v2.g5791"/>
</dbReference>
<proteinExistence type="predicted"/>
<reference evidence="2" key="1">
    <citation type="submission" date="2022-11" db="UniProtKB">
        <authorList>
            <consortium name="WormBaseParasite"/>
        </authorList>
    </citation>
    <scope>IDENTIFICATION</scope>
</reference>
<accession>A0AC35GJU3</accession>
<evidence type="ECO:0000313" key="1">
    <source>
        <dbReference type="Proteomes" id="UP000887580"/>
    </source>
</evidence>
<organism evidence="1 2">
    <name type="scientific">Panagrolaimus sp. PS1159</name>
    <dbReference type="NCBI Taxonomy" id="55785"/>
    <lineage>
        <taxon>Eukaryota</taxon>
        <taxon>Metazoa</taxon>
        <taxon>Ecdysozoa</taxon>
        <taxon>Nematoda</taxon>
        <taxon>Chromadorea</taxon>
        <taxon>Rhabditida</taxon>
        <taxon>Tylenchina</taxon>
        <taxon>Panagrolaimomorpha</taxon>
        <taxon>Panagrolaimoidea</taxon>
        <taxon>Panagrolaimidae</taxon>
        <taxon>Panagrolaimus</taxon>
    </lineage>
</organism>
<evidence type="ECO:0000313" key="2">
    <source>
        <dbReference type="WBParaSite" id="PS1159_v2.g5791.t1"/>
    </source>
</evidence>
<dbReference type="Proteomes" id="UP000887580">
    <property type="component" value="Unplaced"/>
</dbReference>
<sequence>MQAVYEKFQLAKVKLPFIDEPQYKIFSTDLIERDIQKRAEKVKAVIENVTIDTCQKLLHVFKWDNDKLFERFFEVDTFSDFVNMNKIDFSSPEMNILSSTPEMLVTSYIQANPLLKRCPNNGCKKVVELDFFNVKDVICDCGLSYCSKCGASPHSPFPCILINEWAVQLHDFERILVENNVICPHCYEVYQVDEADHYELVCIRCDNMFNKYDNKLSADSICPEYKHYRTLSERLSKVQSHMNKTIGVEGAEFLSTVCKLAQSFFQKIRLLPIFSFYLDKEYLCKNPSTANIVPLFEYHQRPLKTFCKELFTWMDKIFGSSFLDGLKKYDEQEVLPILYSIERHLDVLFTYINDTKGWIFKLPEIQE</sequence>
<name>A0AC35GJU3_9BILA</name>
<protein>
    <submittedName>
        <fullName evidence="2">IBR domain-containing protein</fullName>
    </submittedName>
</protein>